<dbReference type="RefSeq" id="WP_209351211.1">
    <property type="nucleotide sequence ID" value="NZ_JAGIYZ010000006.1"/>
</dbReference>
<sequence length="187" mass="20115">MISIRRARPGDAVAIGAIHAAVWRSTYAGILPDAFLSALSEARLAGFYQRAILDRREGHAVFVAVAGGADSTGGPKVVGFASGGRARRQGIAEGEVETLYLLEDWRERGAGRRLMRAMGAHLRAVGCRSAMLWVLRDNPTRWFYEHLGGRETARETIRVGGEAVEQAAFTWDPIEALLAATAPAGEG</sequence>
<evidence type="ECO:0000256" key="2">
    <source>
        <dbReference type="ARBA" id="ARBA00023315"/>
    </source>
</evidence>
<gene>
    <name evidence="4" type="ORF">J5Y09_07865</name>
</gene>
<keyword evidence="2 4" id="KW-0012">Acyltransferase</keyword>
<dbReference type="Pfam" id="PF00583">
    <property type="entry name" value="Acetyltransf_1"/>
    <property type="match status" value="1"/>
</dbReference>
<dbReference type="EC" id="2.3.1.-" evidence="4"/>
<protein>
    <submittedName>
        <fullName evidence="4">GNAT family N-acetyltransferase</fullName>
        <ecNumber evidence="4">2.3.1.-</ecNumber>
    </submittedName>
</protein>
<keyword evidence="1 4" id="KW-0808">Transferase</keyword>
<dbReference type="CDD" id="cd04301">
    <property type="entry name" value="NAT_SF"/>
    <property type="match status" value="1"/>
</dbReference>
<evidence type="ECO:0000259" key="3">
    <source>
        <dbReference type="PROSITE" id="PS51186"/>
    </source>
</evidence>
<evidence type="ECO:0000313" key="4">
    <source>
        <dbReference type="EMBL" id="MBP0463822.1"/>
    </source>
</evidence>
<evidence type="ECO:0000256" key="1">
    <source>
        <dbReference type="ARBA" id="ARBA00022679"/>
    </source>
</evidence>
<organism evidence="4 5">
    <name type="scientific">Roseomonas nitratireducens</name>
    <dbReference type="NCBI Taxonomy" id="2820810"/>
    <lineage>
        <taxon>Bacteria</taxon>
        <taxon>Pseudomonadati</taxon>
        <taxon>Pseudomonadota</taxon>
        <taxon>Alphaproteobacteria</taxon>
        <taxon>Acetobacterales</taxon>
        <taxon>Roseomonadaceae</taxon>
        <taxon>Roseomonas</taxon>
    </lineage>
</organism>
<dbReference type="InterPro" id="IPR050832">
    <property type="entry name" value="Bact_Acetyltransf"/>
</dbReference>
<dbReference type="PANTHER" id="PTHR43877">
    <property type="entry name" value="AMINOALKYLPHOSPHONATE N-ACETYLTRANSFERASE-RELATED-RELATED"/>
    <property type="match status" value="1"/>
</dbReference>
<dbReference type="GO" id="GO:0016746">
    <property type="term" value="F:acyltransferase activity"/>
    <property type="evidence" value="ECO:0007669"/>
    <property type="project" value="UniProtKB-KW"/>
</dbReference>
<dbReference type="PROSITE" id="PS51186">
    <property type="entry name" value="GNAT"/>
    <property type="match status" value="1"/>
</dbReference>
<dbReference type="InterPro" id="IPR000182">
    <property type="entry name" value="GNAT_dom"/>
</dbReference>
<name>A0ABS4ARC1_9PROT</name>
<comment type="caution">
    <text evidence="4">The sequence shown here is derived from an EMBL/GenBank/DDBJ whole genome shotgun (WGS) entry which is preliminary data.</text>
</comment>
<dbReference type="InterPro" id="IPR016181">
    <property type="entry name" value="Acyl_CoA_acyltransferase"/>
</dbReference>
<dbReference type="Gene3D" id="3.40.630.30">
    <property type="match status" value="1"/>
</dbReference>
<keyword evidence="5" id="KW-1185">Reference proteome</keyword>
<reference evidence="4 5" key="1">
    <citation type="submission" date="2021-03" db="EMBL/GenBank/DDBJ databases">
        <authorList>
            <person name="So Y."/>
        </authorList>
    </citation>
    <scope>NUCLEOTIDE SEQUENCE [LARGE SCALE GENOMIC DNA]</scope>
    <source>
        <strain evidence="4 5">PWR1</strain>
    </source>
</reference>
<dbReference type="EMBL" id="JAGIYZ010000006">
    <property type="protein sequence ID" value="MBP0463822.1"/>
    <property type="molecule type" value="Genomic_DNA"/>
</dbReference>
<dbReference type="SUPFAM" id="SSF55729">
    <property type="entry name" value="Acyl-CoA N-acyltransferases (Nat)"/>
    <property type="match status" value="1"/>
</dbReference>
<accession>A0ABS4ARC1</accession>
<feature type="domain" description="N-acetyltransferase" evidence="3">
    <location>
        <begin position="2"/>
        <end position="183"/>
    </location>
</feature>
<evidence type="ECO:0000313" key="5">
    <source>
        <dbReference type="Proteomes" id="UP000680815"/>
    </source>
</evidence>
<proteinExistence type="predicted"/>
<dbReference type="Proteomes" id="UP000680815">
    <property type="component" value="Unassembled WGS sequence"/>
</dbReference>